<accession>A0A0H2S2B7</accession>
<evidence type="ECO:0000256" key="1">
    <source>
        <dbReference type="SAM" id="MobiDB-lite"/>
    </source>
</evidence>
<feature type="compositionally biased region" description="Low complexity" evidence="1">
    <location>
        <begin position="72"/>
        <end position="89"/>
    </location>
</feature>
<evidence type="ECO:0000313" key="3">
    <source>
        <dbReference type="Proteomes" id="UP000053477"/>
    </source>
</evidence>
<feature type="region of interest" description="Disordered" evidence="1">
    <location>
        <begin position="1"/>
        <end position="127"/>
    </location>
</feature>
<protein>
    <submittedName>
        <fullName evidence="2">Uncharacterized protein</fullName>
    </submittedName>
</protein>
<organism evidence="2 3">
    <name type="scientific">Schizopora paradoxa</name>
    <dbReference type="NCBI Taxonomy" id="27342"/>
    <lineage>
        <taxon>Eukaryota</taxon>
        <taxon>Fungi</taxon>
        <taxon>Dikarya</taxon>
        <taxon>Basidiomycota</taxon>
        <taxon>Agaricomycotina</taxon>
        <taxon>Agaricomycetes</taxon>
        <taxon>Hymenochaetales</taxon>
        <taxon>Schizoporaceae</taxon>
        <taxon>Schizopora</taxon>
    </lineage>
</organism>
<dbReference type="AlphaFoldDB" id="A0A0H2S2B7"/>
<evidence type="ECO:0000313" key="2">
    <source>
        <dbReference type="EMBL" id="KLO11156.1"/>
    </source>
</evidence>
<keyword evidence="3" id="KW-1185">Reference proteome</keyword>
<proteinExistence type="predicted"/>
<dbReference type="Proteomes" id="UP000053477">
    <property type="component" value="Unassembled WGS sequence"/>
</dbReference>
<feature type="compositionally biased region" description="Low complexity" evidence="1">
    <location>
        <begin position="41"/>
        <end position="64"/>
    </location>
</feature>
<gene>
    <name evidence="2" type="ORF">SCHPADRAFT_483564</name>
</gene>
<feature type="region of interest" description="Disordered" evidence="1">
    <location>
        <begin position="181"/>
        <end position="210"/>
    </location>
</feature>
<dbReference type="InParanoid" id="A0A0H2S2B7"/>
<reference evidence="2 3" key="1">
    <citation type="submission" date="2015-04" db="EMBL/GenBank/DDBJ databases">
        <title>Complete genome sequence of Schizopora paradoxa KUC8140, a cosmopolitan wood degrader in East Asia.</title>
        <authorList>
            <consortium name="DOE Joint Genome Institute"/>
            <person name="Min B."/>
            <person name="Park H."/>
            <person name="Jang Y."/>
            <person name="Kim J.-J."/>
            <person name="Kim K.H."/>
            <person name="Pangilinan J."/>
            <person name="Lipzen A."/>
            <person name="Riley R."/>
            <person name="Grigoriev I.V."/>
            <person name="Spatafora J.W."/>
            <person name="Choi I.-G."/>
        </authorList>
    </citation>
    <scope>NUCLEOTIDE SEQUENCE [LARGE SCALE GENOMIC DNA]</scope>
    <source>
        <strain evidence="2 3">KUC8140</strain>
    </source>
</reference>
<dbReference type="EMBL" id="KQ086007">
    <property type="protein sequence ID" value="KLO11156.1"/>
    <property type="molecule type" value="Genomic_DNA"/>
</dbReference>
<sequence>MPSSKSSSFIPYEHGESYKGKNQILIPGYDKQTGWDVPSNRRTSQPSSSGRQSSSNPPQQGSTSVFSATGHSKPSASASHSRSPQPSAPTGSHDSARGMMGSGSGAGANFQGFQSGDPYGREYPSSQGYPGQQGLGCNAHAGLPTFTVVQCDCGSRLAYSNGQFVAVLQEGGNAMMGGMPAAHASGQPQWPAGQSSSSSSYTLNQWSGYN</sequence>
<name>A0A0H2S2B7_9AGAM</name>
<feature type="compositionally biased region" description="Polar residues" evidence="1">
    <location>
        <begin position="201"/>
        <end position="210"/>
    </location>
</feature>